<protein>
    <submittedName>
        <fullName evidence="2">Uncharacterized protein</fullName>
    </submittedName>
</protein>
<proteinExistence type="predicted"/>
<comment type="caution">
    <text evidence="2">The sequence shown here is derived from an EMBL/GenBank/DDBJ whole genome shotgun (WGS) entry which is preliminary data.</text>
</comment>
<organism evidence="2 3">
    <name type="scientific">Lactuca sativa</name>
    <name type="common">Garden lettuce</name>
    <dbReference type="NCBI Taxonomy" id="4236"/>
    <lineage>
        <taxon>Eukaryota</taxon>
        <taxon>Viridiplantae</taxon>
        <taxon>Streptophyta</taxon>
        <taxon>Embryophyta</taxon>
        <taxon>Tracheophyta</taxon>
        <taxon>Spermatophyta</taxon>
        <taxon>Magnoliopsida</taxon>
        <taxon>eudicotyledons</taxon>
        <taxon>Gunneridae</taxon>
        <taxon>Pentapetalae</taxon>
        <taxon>asterids</taxon>
        <taxon>campanulids</taxon>
        <taxon>Asterales</taxon>
        <taxon>Asteraceae</taxon>
        <taxon>Cichorioideae</taxon>
        <taxon>Cichorieae</taxon>
        <taxon>Lactucinae</taxon>
        <taxon>Lactuca</taxon>
    </lineage>
</organism>
<evidence type="ECO:0000313" key="2">
    <source>
        <dbReference type="EMBL" id="KAJ0202158.1"/>
    </source>
</evidence>
<dbReference type="Proteomes" id="UP000235145">
    <property type="component" value="Unassembled WGS sequence"/>
</dbReference>
<reference evidence="2 3" key="1">
    <citation type="journal article" date="2017" name="Nat. Commun.">
        <title>Genome assembly with in vitro proximity ligation data and whole-genome triplication in lettuce.</title>
        <authorList>
            <person name="Reyes-Chin-Wo S."/>
            <person name="Wang Z."/>
            <person name="Yang X."/>
            <person name="Kozik A."/>
            <person name="Arikit S."/>
            <person name="Song C."/>
            <person name="Xia L."/>
            <person name="Froenicke L."/>
            <person name="Lavelle D.O."/>
            <person name="Truco M.J."/>
            <person name="Xia R."/>
            <person name="Zhu S."/>
            <person name="Xu C."/>
            <person name="Xu H."/>
            <person name="Xu X."/>
            <person name="Cox K."/>
            <person name="Korf I."/>
            <person name="Meyers B.C."/>
            <person name="Michelmore R.W."/>
        </authorList>
    </citation>
    <scope>NUCLEOTIDE SEQUENCE [LARGE SCALE GENOMIC DNA]</scope>
    <source>
        <strain evidence="3">cv. Salinas</strain>
        <tissue evidence="2">Seedlings</tissue>
    </source>
</reference>
<accession>A0A9R1VBZ6</accession>
<dbReference type="AlphaFoldDB" id="A0A9R1VBZ6"/>
<name>A0A9R1VBZ6_LACSA</name>
<evidence type="ECO:0000313" key="3">
    <source>
        <dbReference type="Proteomes" id="UP000235145"/>
    </source>
</evidence>
<feature type="region of interest" description="Disordered" evidence="1">
    <location>
        <begin position="1"/>
        <end position="28"/>
    </location>
</feature>
<evidence type="ECO:0000256" key="1">
    <source>
        <dbReference type="SAM" id="MobiDB-lite"/>
    </source>
</evidence>
<sequence length="107" mass="12261">MDRKVNTGKTGRFTGLGRKSPETHGPEGQVEYGLERRMFVSGVFINKPFCYSNGIHHVFENIDFVGMSYTEFVGFLDCSTQEKCEKLYYFHPKLEIPEVLTLISSEL</sequence>
<gene>
    <name evidence="2" type="ORF">LSAT_V11C600338490</name>
</gene>
<dbReference type="EMBL" id="NBSK02000006">
    <property type="protein sequence ID" value="KAJ0202158.1"/>
    <property type="molecule type" value="Genomic_DNA"/>
</dbReference>
<keyword evidence="3" id="KW-1185">Reference proteome</keyword>